<dbReference type="EMBL" id="JAACNO010000176">
    <property type="protein sequence ID" value="KAF4149428.1"/>
    <property type="molecule type" value="Genomic_DNA"/>
</dbReference>
<feature type="region of interest" description="Disordered" evidence="4">
    <location>
        <begin position="329"/>
        <end position="351"/>
    </location>
</feature>
<feature type="region of interest" description="Disordered" evidence="4">
    <location>
        <begin position="36"/>
        <end position="92"/>
    </location>
</feature>
<evidence type="ECO:0000313" key="6">
    <source>
        <dbReference type="EMBL" id="KAF4149428.1"/>
    </source>
</evidence>
<dbReference type="InterPro" id="IPR013083">
    <property type="entry name" value="Znf_RING/FYVE/PHD"/>
</dbReference>
<organism evidence="6 7">
    <name type="scientific">Phytophthora infestans</name>
    <name type="common">Potato late blight agent</name>
    <name type="synonym">Botrytis infestans</name>
    <dbReference type="NCBI Taxonomy" id="4787"/>
    <lineage>
        <taxon>Eukaryota</taxon>
        <taxon>Sar</taxon>
        <taxon>Stramenopiles</taxon>
        <taxon>Oomycota</taxon>
        <taxon>Peronosporomycetes</taxon>
        <taxon>Peronosporales</taxon>
        <taxon>Peronosporaceae</taxon>
        <taxon>Phytophthora</taxon>
    </lineage>
</organism>
<dbReference type="Gene3D" id="3.30.40.10">
    <property type="entry name" value="Zinc/RING finger domain, C3HC4 (zinc finger)"/>
    <property type="match status" value="1"/>
</dbReference>
<dbReference type="InterPro" id="IPR011011">
    <property type="entry name" value="Znf_FYVE_PHD"/>
</dbReference>
<evidence type="ECO:0000313" key="7">
    <source>
        <dbReference type="Proteomes" id="UP000704712"/>
    </source>
</evidence>
<comment type="caution">
    <text evidence="6">The sequence shown here is derived from an EMBL/GenBank/DDBJ whole genome shotgun (WGS) entry which is preliminary data.</text>
</comment>
<feature type="compositionally biased region" description="Basic and acidic residues" evidence="4">
    <location>
        <begin position="36"/>
        <end position="49"/>
    </location>
</feature>
<keyword evidence="3" id="KW-0862">Zinc</keyword>
<accession>A0A8S9VFK9</accession>
<dbReference type="InterPro" id="IPR019787">
    <property type="entry name" value="Znf_PHD-finger"/>
</dbReference>
<keyword evidence="1" id="KW-0479">Metal-binding</keyword>
<dbReference type="Proteomes" id="UP000704712">
    <property type="component" value="Unassembled WGS sequence"/>
</dbReference>
<evidence type="ECO:0000256" key="4">
    <source>
        <dbReference type="SAM" id="MobiDB-lite"/>
    </source>
</evidence>
<feature type="compositionally biased region" description="Polar residues" evidence="4">
    <location>
        <begin position="341"/>
        <end position="351"/>
    </location>
</feature>
<name>A0A8S9VFK9_PHYIN</name>
<proteinExistence type="predicted"/>
<keyword evidence="2" id="KW-0863">Zinc-finger</keyword>
<sequence>MCDVCCQWIKGYRYQLERHERSSRCMIEVERTNRRNHMAEQQRQRDAEYRRRRRGSVGGEQKRQEFDILGHLLHGGDGAPQVGAHDGGTLQTDEASLDNETLSNDVSTVGDDAPDGKISVPDVDWNWFNTEFADFINDDGAEAVELAVQQLDETVGQSRNETVQQSREAAEEVSVNVSVDDTVVDSVENAMEDTVDCPICYESDNQQELLVCNNCRQSYHRSCVGRLFEHDKRWPTCRTHIELEVEDDEVIIVRHFYARPTCFICGHNYQNEDILQEGPQCPHQCGIQCLRLFNMVSLNESCAAHFKCPACMQPFPVDSIYFGDDYLSDNSSDSADEEYQPSASVSAESLG</sequence>
<evidence type="ECO:0000259" key="5">
    <source>
        <dbReference type="Pfam" id="PF00628"/>
    </source>
</evidence>
<protein>
    <recommendedName>
        <fullName evidence="5">PHD-type domain-containing protein</fullName>
    </recommendedName>
</protein>
<dbReference type="Pfam" id="PF00628">
    <property type="entry name" value="PHD"/>
    <property type="match status" value="1"/>
</dbReference>
<evidence type="ECO:0000256" key="2">
    <source>
        <dbReference type="ARBA" id="ARBA00022771"/>
    </source>
</evidence>
<gene>
    <name evidence="6" type="ORF">GN958_ATG01400</name>
</gene>
<dbReference type="SUPFAM" id="SSF57903">
    <property type="entry name" value="FYVE/PHD zinc finger"/>
    <property type="match status" value="1"/>
</dbReference>
<reference evidence="6" key="1">
    <citation type="submission" date="2020-03" db="EMBL/GenBank/DDBJ databases">
        <title>Hybrid Assembly of Korean Phytophthora infestans isolates.</title>
        <authorList>
            <person name="Prokchorchik M."/>
            <person name="Lee Y."/>
            <person name="Seo J."/>
            <person name="Cho J.-H."/>
            <person name="Park Y.-E."/>
            <person name="Jang D.-C."/>
            <person name="Im J.-S."/>
            <person name="Choi J.-G."/>
            <person name="Park H.-J."/>
            <person name="Lee G.-B."/>
            <person name="Lee Y.-G."/>
            <person name="Hong S.-Y."/>
            <person name="Cho K."/>
            <person name="Sohn K.H."/>
        </authorList>
    </citation>
    <scope>NUCLEOTIDE SEQUENCE</scope>
    <source>
        <strain evidence="6">KR_2_A2</strain>
    </source>
</reference>
<dbReference type="GO" id="GO:0008270">
    <property type="term" value="F:zinc ion binding"/>
    <property type="evidence" value="ECO:0007669"/>
    <property type="project" value="UniProtKB-KW"/>
</dbReference>
<dbReference type="AlphaFoldDB" id="A0A8S9VFK9"/>
<feature type="domain" description="PHD-type" evidence="5">
    <location>
        <begin position="197"/>
        <end position="227"/>
    </location>
</feature>
<evidence type="ECO:0000256" key="1">
    <source>
        <dbReference type="ARBA" id="ARBA00022723"/>
    </source>
</evidence>
<evidence type="ECO:0000256" key="3">
    <source>
        <dbReference type="ARBA" id="ARBA00022833"/>
    </source>
</evidence>